<evidence type="ECO:0000256" key="5">
    <source>
        <dbReference type="ARBA" id="ARBA00022741"/>
    </source>
</evidence>
<protein>
    <recommendedName>
        <fullName evidence="2">histidine kinase</fullName>
        <ecNumber evidence="2">2.7.13.3</ecNumber>
    </recommendedName>
</protein>
<dbReference type="SMART" id="SM00387">
    <property type="entry name" value="HATPase_c"/>
    <property type="match status" value="1"/>
</dbReference>
<dbReference type="SUPFAM" id="SSF48452">
    <property type="entry name" value="TPR-like"/>
    <property type="match status" value="2"/>
</dbReference>
<comment type="catalytic activity">
    <reaction evidence="1">
        <text>ATP + protein L-histidine = ADP + protein N-phospho-L-histidine.</text>
        <dbReference type="EC" id="2.7.13.3"/>
    </reaction>
</comment>
<keyword evidence="9" id="KW-0472">Membrane</keyword>
<evidence type="ECO:0000256" key="4">
    <source>
        <dbReference type="ARBA" id="ARBA00022679"/>
    </source>
</evidence>
<dbReference type="SMART" id="SM00028">
    <property type="entry name" value="TPR"/>
    <property type="match status" value="2"/>
</dbReference>
<evidence type="ECO:0000256" key="7">
    <source>
        <dbReference type="ARBA" id="ARBA00022840"/>
    </source>
</evidence>
<dbReference type="EC" id="2.7.13.3" evidence="2"/>
<sequence length="563" mass="62468">MADDIAGLREKADVMHAQGKNDSAVIVADEALRMAVASGDRCAQVGLHSSMGVYLRTMGKTDDALRHYNAALELCTDEKFRREADEDARQEVAVLYLNLATLHVDMQHKKEAALYASKADEWTGLCKDKEFKAQLFGNLGTIFVMCGDISSGRRVLAAGYEYSTALGQWDAALSAAANMLMLAGKTGDAGGQTEWEKRCKVLLPKAQGVMSKLMYYQVRCGMALNKGDNDTALDMFSEIMNLDGIENMPFVLYDCYNNIHEIYARKGDYRSAYEYLMKAGGVRDSLFEKEKAESLRELTVKYDAKEKELALSQSRARLARMQLYIIGVVALLIIISVAVYVYILRSRHKAHVREAEFAALRNDMDRRMTEKYISGLENERNRLARELHDGLCNDLYTVELRLAASEPSSPSVEMLAECREQARRISHELMPPEFRYATIDEVLSDYVERMSPGVAPCIISYESSPRDASWAMVPDGVSFGIYRIVQEALANAVKHSGATEISVRMSAADGRVEVAVSDNGRGGGKSAGIGSRTMRQRAEAVGGRMNVESNDEGTTVRFAVNMR</sequence>
<keyword evidence="6" id="KW-0418">Kinase</keyword>
<dbReference type="Pfam" id="PF07730">
    <property type="entry name" value="HisKA_3"/>
    <property type="match status" value="1"/>
</dbReference>
<dbReference type="InterPro" id="IPR011712">
    <property type="entry name" value="Sig_transdc_His_kin_sub3_dim/P"/>
</dbReference>
<evidence type="ECO:0000256" key="8">
    <source>
        <dbReference type="ARBA" id="ARBA00023012"/>
    </source>
</evidence>
<keyword evidence="8" id="KW-0902">Two-component regulatory system</keyword>
<dbReference type="PANTHER" id="PTHR24421">
    <property type="entry name" value="NITRATE/NITRITE SENSOR PROTEIN NARX-RELATED"/>
    <property type="match status" value="1"/>
</dbReference>
<keyword evidence="7" id="KW-0067">ATP-binding</keyword>
<dbReference type="InterPro" id="IPR011990">
    <property type="entry name" value="TPR-like_helical_dom_sf"/>
</dbReference>
<dbReference type="SUPFAM" id="SSF55874">
    <property type="entry name" value="ATPase domain of HSP90 chaperone/DNA topoisomerase II/histidine kinase"/>
    <property type="match status" value="1"/>
</dbReference>
<gene>
    <name evidence="11" type="ORF">HPS54_11110</name>
</gene>
<evidence type="ECO:0000256" key="9">
    <source>
        <dbReference type="SAM" id="Phobius"/>
    </source>
</evidence>
<dbReference type="InterPro" id="IPR003594">
    <property type="entry name" value="HATPase_dom"/>
</dbReference>
<keyword evidence="5" id="KW-0547">Nucleotide-binding</keyword>
<evidence type="ECO:0000256" key="6">
    <source>
        <dbReference type="ARBA" id="ARBA00022777"/>
    </source>
</evidence>
<evidence type="ECO:0000256" key="1">
    <source>
        <dbReference type="ARBA" id="ARBA00000085"/>
    </source>
</evidence>
<comment type="caution">
    <text evidence="11">The sequence shown here is derived from an EMBL/GenBank/DDBJ whole genome shotgun (WGS) entry which is preliminary data.</text>
</comment>
<dbReference type="Gene3D" id="1.25.40.10">
    <property type="entry name" value="Tetratricopeptide repeat domain"/>
    <property type="match status" value="2"/>
</dbReference>
<proteinExistence type="predicted"/>
<dbReference type="Proteomes" id="UP000820977">
    <property type="component" value="Unassembled WGS sequence"/>
</dbReference>
<keyword evidence="12" id="KW-1185">Reference proteome</keyword>
<dbReference type="InterPro" id="IPR050482">
    <property type="entry name" value="Sensor_HK_TwoCompSys"/>
</dbReference>
<feature type="transmembrane region" description="Helical" evidence="9">
    <location>
        <begin position="323"/>
        <end position="343"/>
    </location>
</feature>
<accession>A0ABX2B3G3</accession>
<dbReference type="Gene3D" id="3.30.565.10">
    <property type="entry name" value="Histidine kinase-like ATPase, C-terminal domain"/>
    <property type="match status" value="1"/>
</dbReference>
<evidence type="ECO:0000313" key="11">
    <source>
        <dbReference type="EMBL" id="NPE26049.1"/>
    </source>
</evidence>
<reference evidence="11 12" key="1">
    <citation type="submission" date="2020-05" db="EMBL/GenBank/DDBJ databases">
        <title>Distinct polysaccharide utilization as determinants for interspecies competition between intestinal Prevotella spp.</title>
        <authorList>
            <person name="Galvez E.J.C."/>
            <person name="Iljazovic A."/>
            <person name="Strowig T."/>
        </authorList>
    </citation>
    <scope>NUCLEOTIDE SEQUENCE [LARGE SCALE GENOMIC DNA]</scope>
    <source>
        <strain evidence="11 12">PCHR</strain>
    </source>
</reference>
<keyword evidence="3" id="KW-0597">Phosphoprotein</keyword>
<keyword evidence="9" id="KW-0812">Transmembrane</keyword>
<evidence type="ECO:0000313" key="12">
    <source>
        <dbReference type="Proteomes" id="UP000820977"/>
    </source>
</evidence>
<dbReference type="InterPro" id="IPR019734">
    <property type="entry name" value="TPR_rpt"/>
</dbReference>
<dbReference type="CDD" id="cd16917">
    <property type="entry name" value="HATPase_UhpB-NarQ-NarX-like"/>
    <property type="match status" value="1"/>
</dbReference>
<evidence type="ECO:0000259" key="10">
    <source>
        <dbReference type="SMART" id="SM00387"/>
    </source>
</evidence>
<dbReference type="Gene3D" id="1.20.5.1930">
    <property type="match status" value="1"/>
</dbReference>
<evidence type="ECO:0000256" key="2">
    <source>
        <dbReference type="ARBA" id="ARBA00012438"/>
    </source>
</evidence>
<keyword evidence="4" id="KW-0808">Transferase</keyword>
<dbReference type="InterPro" id="IPR036890">
    <property type="entry name" value="HATPase_C_sf"/>
</dbReference>
<dbReference type="EMBL" id="JABKKJ010000026">
    <property type="protein sequence ID" value="NPE26049.1"/>
    <property type="molecule type" value="Genomic_DNA"/>
</dbReference>
<evidence type="ECO:0000256" key="3">
    <source>
        <dbReference type="ARBA" id="ARBA00022553"/>
    </source>
</evidence>
<keyword evidence="9" id="KW-1133">Transmembrane helix</keyword>
<dbReference type="PANTHER" id="PTHR24421:SF10">
    <property type="entry name" value="NITRATE_NITRITE SENSOR PROTEIN NARQ"/>
    <property type="match status" value="1"/>
</dbReference>
<organism evidence="11 12">
    <name type="scientific">Xylanibacter caecicola</name>
    <dbReference type="NCBI Taxonomy" id="2736294"/>
    <lineage>
        <taxon>Bacteria</taxon>
        <taxon>Pseudomonadati</taxon>
        <taxon>Bacteroidota</taxon>
        <taxon>Bacteroidia</taxon>
        <taxon>Bacteroidales</taxon>
        <taxon>Prevotellaceae</taxon>
        <taxon>Xylanibacter</taxon>
    </lineage>
</organism>
<feature type="domain" description="Histidine kinase/HSP90-like ATPase" evidence="10">
    <location>
        <begin position="476"/>
        <end position="563"/>
    </location>
</feature>
<dbReference type="RefSeq" id="WP_172345518.1">
    <property type="nucleotide sequence ID" value="NZ_CATEIB010000122.1"/>
</dbReference>
<dbReference type="Pfam" id="PF02518">
    <property type="entry name" value="HATPase_c"/>
    <property type="match status" value="1"/>
</dbReference>
<name>A0ABX2B3G3_9BACT</name>